<evidence type="ECO:0000313" key="1">
    <source>
        <dbReference type="EMBL" id="AIF71872.1"/>
    </source>
</evidence>
<proteinExistence type="predicted"/>
<organism evidence="1 2">
    <name type="scientific">Escherichia phage vB_EcoP_SU10</name>
    <dbReference type="NCBI Taxonomy" id="1519788"/>
    <lineage>
        <taxon>Viruses</taxon>
        <taxon>Duplodnaviria</taxon>
        <taxon>Heunggongvirae</taxon>
        <taxon>Uroviricota</taxon>
        <taxon>Caudoviricetes</taxon>
        <taxon>Mktvariviridae</taxon>
        <taxon>Gordonclarkvirinae</taxon>
        <taxon>Kuravirus</taxon>
        <taxon>Kuravirus CHD5UKE1</taxon>
        <taxon>Kuravirus SU10</taxon>
    </lineage>
</organism>
<dbReference type="EMBL" id="KM044272">
    <property type="protein sequence ID" value="AIF71872.1"/>
    <property type="molecule type" value="Genomic_DNA"/>
</dbReference>
<dbReference type="Proteomes" id="UP000031602">
    <property type="component" value="Segment"/>
</dbReference>
<dbReference type="OrthoDB" id="18558at10239"/>
<dbReference type="GeneID" id="24725321"/>
<gene>
    <name evidence="1" type="ORF">SU10_0121</name>
</gene>
<accession>A0A0B4N210</accession>
<sequence length="121" mass="13270">MGIIKFVVKVFVGFFLVVLLLGVLLSSMGSVKAATFSPATIDGLQCTYLIEDYETGKKSPKVIILHVNDFDHVQSYDKTILLVNETTGKQITIDHLMRSSLTLFDESMNEIASGLGQCVNP</sequence>
<protein>
    <submittedName>
        <fullName evidence="1">Uncharacterized protein</fullName>
    </submittedName>
</protein>
<evidence type="ECO:0000313" key="2">
    <source>
        <dbReference type="Proteomes" id="UP000031602"/>
    </source>
</evidence>
<reference evidence="1 2" key="1">
    <citation type="journal article" date="2014" name="PLoS ONE">
        <title>Genomic, Proteomic, Morphological, and Phylogenetic Analyses of vB_EcoP_SU10, a Podoviridae Phage with C3 Morphology.</title>
        <authorList>
            <person name="Mirzaei M.K."/>
            <person name="Eriksson H."/>
            <person name="Kasuga K."/>
            <person name="Haggard-Ljungquist E."/>
            <person name="Nilsson A.S."/>
        </authorList>
    </citation>
    <scope>NUCLEOTIDE SEQUENCE [LARGE SCALE GENOMIC DNA]</scope>
</reference>
<name>A0A0B4N210_9CAUD</name>
<dbReference type="KEGG" id="vg:24725321"/>
<keyword evidence="2" id="KW-1185">Reference proteome</keyword>
<dbReference type="RefSeq" id="YP_009152972.1">
    <property type="nucleotide sequence ID" value="NC_027395.1"/>
</dbReference>